<dbReference type="InterPro" id="IPR001444">
    <property type="entry name" value="Flag_bb_rod_N"/>
</dbReference>
<evidence type="ECO:0000259" key="10">
    <source>
        <dbReference type="Pfam" id="PF22638"/>
    </source>
</evidence>
<evidence type="ECO:0000256" key="2">
    <source>
        <dbReference type="ARBA" id="ARBA00004613"/>
    </source>
</evidence>
<keyword evidence="5 7" id="KW-0964">Secreted</keyword>
<reference evidence="11 12" key="1">
    <citation type="submission" date="2019-04" db="EMBL/GenBank/DDBJ databases">
        <title>Geobacter ruber sp. nov., ferric-reducing bacteria isolated from paddy soil.</title>
        <authorList>
            <person name="Xu Z."/>
            <person name="Masuda Y."/>
            <person name="Itoh H."/>
            <person name="Senoo K."/>
        </authorList>
    </citation>
    <scope>NUCLEOTIDE SEQUENCE [LARGE SCALE GENOMIC DNA]</scope>
    <source>
        <strain evidence="11 12">Red88</strain>
    </source>
</reference>
<dbReference type="Pfam" id="PF22638">
    <property type="entry name" value="FlgK_D1"/>
    <property type="match status" value="1"/>
</dbReference>
<evidence type="ECO:0000313" key="11">
    <source>
        <dbReference type="EMBL" id="KAA0889766.1"/>
    </source>
</evidence>
<organism evidence="11 12">
    <name type="scientific">Oryzomonas rubra</name>
    <dbReference type="NCBI Taxonomy" id="2509454"/>
    <lineage>
        <taxon>Bacteria</taxon>
        <taxon>Pseudomonadati</taxon>
        <taxon>Thermodesulfobacteriota</taxon>
        <taxon>Desulfuromonadia</taxon>
        <taxon>Geobacterales</taxon>
        <taxon>Geobacteraceae</taxon>
        <taxon>Oryzomonas</taxon>
    </lineage>
</organism>
<keyword evidence="11" id="KW-0282">Flagellum</keyword>
<dbReference type="Pfam" id="PF00460">
    <property type="entry name" value="Flg_bb_rod"/>
    <property type="match status" value="1"/>
</dbReference>
<evidence type="ECO:0000259" key="9">
    <source>
        <dbReference type="Pfam" id="PF06429"/>
    </source>
</evidence>
<dbReference type="GO" id="GO:0044780">
    <property type="term" value="P:bacterial-type flagellum assembly"/>
    <property type="evidence" value="ECO:0007669"/>
    <property type="project" value="InterPro"/>
</dbReference>
<feature type="domain" description="Flagellar hook-associated protein FlgK helical" evidence="10">
    <location>
        <begin position="94"/>
        <end position="328"/>
    </location>
</feature>
<evidence type="ECO:0000256" key="5">
    <source>
        <dbReference type="ARBA" id="ARBA00022525"/>
    </source>
</evidence>
<feature type="domain" description="Flagellar basal body rod protein N-terminal" evidence="8">
    <location>
        <begin position="7"/>
        <end position="36"/>
    </location>
</feature>
<keyword evidence="6 7" id="KW-0975">Bacterial flagellum</keyword>
<protein>
    <recommendedName>
        <fullName evidence="4 7">Flagellar hook-associated protein 1</fullName>
        <shortName evidence="7">HAP1</shortName>
    </recommendedName>
</protein>
<evidence type="ECO:0000256" key="1">
    <source>
        <dbReference type="ARBA" id="ARBA00004365"/>
    </source>
</evidence>
<dbReference type="AlphaFoldDB" id="A0A5A9X9U4"/>
<evidence type="ECO:0000256" key="6">
    <source>
        <dbReference type="ARBA" id="ARBA00023143"/>
    </source>
</evidence>
<sequence>MSLNSIMQIGKSGLSGYQIATEVTSENIANVNTPGYSRQRVILETAPQTTANGFSIGTGVSVNGVERYYDGLIQQQMVTAQTTLGYDTAKSTVLQQIEPTFNEVANNGLGASISNFFGAWQDLTLNPSGTSERQTVLTQAQIMVDNFHATSKTLSDTIATQNTSLVATTDSINATLKNIAQLNGQIRTTQLVTGNANELKDQRDQLVQNLSKQVGITYTENSDGTTDIKFADGGGALVTGSQAGAFSLTPNATTPTLYDVNLTPAGGAAAAVVTPTTGTLGATLALRDTIIPGYQSQVDALAKSIADTVNSLHTAGFSPTGGTGQNFFTPPAAASGAAAGLQLATGLTTATIAASGSATLPGDNTNASAIAVLQHDTTTMSGATFNSYYDTLVSKVGLDVKSSGDTVTQDTAFSNQLSTLRDSNSGVSLDEELTKLVQYQRSYQASSKLITTATDMMDTVIGLIR</sequence>
<dbReference type="PROSITE" id="PS00588">
    <property type="entry name" value="FLAGELLA_BB_ROD"/>
    <property type="match status" value="1"/>
</dbReference>
<dbReference type="InterPro" id="IPR053927">
    <property type="entry name" value="FlgK_helical"/>
</dbReference>
<feature type="domain" description="Flagellar basal-body/hook protein C-terminal" evidence="9">
    <location>
        <begin position="424"/>
        <end position="462"/>
    </location>
</feature>
<evidence type="ECO:0000256" key="4">
    <source>
        <dbReference type="ARBA" id="ARBA00016244"/>
    </source>
</evidence>
<evidence type="ECO:0000259" key="8">
    <source>
        <dbReference type="Pfam" id="PF00460"/>
    </source>
</evidence>
<dbReference type="InterPro" id="IPR019776">
    <property type="entry name" value="Flagellar_basal_body_rod_CS"/>
</dbReference>
<accession>A0A5A9X9U4</accession>
<proteinExistence type="inferred from homology"/>
<dbReference type="GO" id="GO:0009424">
    <property type="term" value="C:bacterial-type flagellum hook"/>
    <property type="evidence" value="ECO:0007669"/>
    <property type="project" value="UniProtKB-UniRule"/>
</dbReference>
<keyword evidence="12" id="KW-1185">Reference proteome</keyword>
<keyword evidence="11" id="KW-0969">Cilium</keyword>
<dbReference type="SUPFAM" id="SSF64518">
    <property type="entry name" value="Phase 1 flagellin"/>
    <property type="match status" value="1"/>
</dbReference>
<dbReference type="OrthoDB" id="9802553at2"/>
<gene>
    <name evidence="7 11" type="primary">flgK</name>
    <name evidence="11" type="ORF">ET418_13405</name>
</gene>
<dbReference type="InterPro" id="IPR002371">
    <property type="entry name" value="FlgK"/>
</dbReference>
<comment type="subcellular location">
    <subcellularLocation>
        <location evidence="1 7">Bacterial flagellum</location>
    </subcellularLocation>
    <subcellularLocation>
        <location evidence="2 7">Secreted</location>
    </subcellularLocation>
</comment>
<evidence type="ECO:0000256" key="3">
    <source>
        <dbReference type="ARBA" id="ARBA00009677"/>
    </source>
</evidence>
<evidence type="ECO:0000256" key="7">
    <source>
        <dbReference type="RuleBase" id="RU362065"/>
    </source>
</evidence>
<dbReference type="InterPro" id="IPR010930">
    <property type="entry name" value="Flg_bb/hook_C_dom"/>
</dbReference>
<dbReference type="Pfam" id="PF06429">
    <property type="entry name" value="Flg_bbr_C"/>
    <property type="match status" value="1"/>
</dbReference>
<dbReference type="PANTHER" id="PTHR30033:SF1">
    <property type="entry name" value="FLAGELLAR HOOK-ASSOCIATED PROTEIN 1"/>
    <property type="match status" value="1"/>
</dbReference>
<dbReference type="PANTHER" id="PTHR30033">
    <property type="entry name" value="FLAGELLAR HOOK-ASSOCIATED PROTEIN 1"/>
    <property type="match status" value="1"/>
</dbReference>
<dbReference type="GO" id="GO:0005198">
    <property type="term" value="F:structural molecule activity"/>
    <property type="evidence" value="ECO:0007669"/>
    <property type="project" value="UniProtKB-UniRule"/>
</dbReference>
<comment type="caution">
    <text evidence="11">The sequence shown here is derived from an EMBL/GenBank/DDBJ whole genome shotgun (WGS) entry which is preliminary data.</text>
</comment>
<dbReference type="EMBL" id="SRSD01000008">
    <property type="protein sequence ID" value="KAA0889766.1"/>
    <property type="molecule type" value="Genomic_DNA"/>
</dbReference>
<name>A0A5A9X9U4_9BACT</name>
<keyword evidence="11" id="KW-0966">Cell projection</keyword>
<dbReference type="GO" id="GO:0005576">
    <property type="term" value="C:extracellular region"/>
    <property type="evidence" value="ECO:0007669"/>
    <property type="project" value="UniProtKB-SubCell"/>
</dbReference>
<dbReference type="NCBIfam" id="TIGR02492">
    <property type="entry name" value="flgK_ends"/>
    <property type="match status" value="1"/>
</dbReference>
<dbReference type="RefSeq" id="WP_149308318.1">
    <property type="nucleotide sequence ID" value="NZ_SRSD01000008.1"/>
</dbReference>
<comment type="similarity">
    <text evidence="3 7">Belongs to the flagella basal body rod proteins family.</text>
</comment>
<dbReference type="PRINTS" id="PR01005">
    <property type="entry name" value="FLGHOOKAP1"/>
</dbReference>
<evidence type="ECO:0000313" key="12">
    <source>
        <dbReference type="Proteomes" id="UP000324298"/>
    </source>
</evidence>
<dbReference type="Proteomes" id="UP000324298">
    <property type="component" value="Unassembled WGS sequence"/>
</dbReference>